<feature type="compositionally biased region" description="Basic residues" evidence="1">
    <location>
        <begin position="153"/>
        <end position="163"/>
    </location>
</feature>
<evidence type="ECO:0000313" key="3">
    <source>
        <dbReference type="Proteomes" id="UP000051883"/>
    </source>
</evidence>
<comment type="caution">
    <text evidence="2">The sequence shown here is derived from an EMBL/GenBank/DDBJ whole genome shotgun (WGS) entry which is preliminary data.</text>
</comment>
<protein>
    <submittedName>
        <fullName evidence="2">Phage transcriptional regulator, arpu family</fullName>
    </submittedName>
</protein>
<evidence type="ECO:0000313" key="2">
    <source>
        <dbReference type="EMBL" id="KRK60424.1"/>
    </source>
</evidence>
<dbReference type="Proteomes" id="UP000051883">
    <property type="component" value="Unassembled WGS sequence"/>
</dbReference>
<feature type="compositionally biased region" description="Basic and acidic residues" evidence="1">
    <location>
        <begin position="164"/>
        <end position="181"/>
    </location>
</feature>
<feature type="region of interest" description="Disordered" evidence="1">
    <location>
        <begin position="153"/>
        <end position="181"/>
    </location>
</feature>
<accession>A0ABR5P1R7</accession>
<evidence type="ECO:0000256" key="1">
    <source>
        <dbReference type="SAM" id="MobiDB-lite"/>
    </source>
</evidence>
<gene>
    <name evidence="2" type="ORF">FC31_GL001491</name>
</gene>
<organism evidence="2 3">
    <name type="scientific">Limosilactobacillus antri DSM 16041</name>
    <dbReference type="NCBI Taxonomy" id="525309"/>
    <lineage>
        <taxon>Bacteria</taxon>
        <taxon>Bacillati</taxon>
        <taxon>Bacillota</taxon>
        <taxon>Bacilli</taxon>
        <taxon>Lactobacillales</taxon>
        <taxon>Lactobacillaceae</taxon>
        <taxon>Limosilactobacillus</taxon>
    </lineage>
</organism>
<keyword evidence="3" id="KW-1185">Reference proteome</keyword>
<sequence length="181" mass="20639">MGELFPQIDKSRTIANVRSFFKREDCYQRIRRRAWLDGIKSPQVDVTGIHGSRKSNSSEDAMIDYAQYANAKRAVDTAIGGCSNTGKYPSQDIMKLRYIDQLTVREVKDTLNQKHGHSTYQTADDQACYEFAECIDSVAKVMHVDRKLIPKMLVRKNGTKSGRKRETNGTKSGQNREENRT</sequence>
<dbReference type="RefSeq" id="WP_040458680.1">
    <property type="nucleotide sequence ID" value="NZ_AZDK01000004.1"/>
</dbReference>
<reference evidence="2 3" key="1">
    <citation type="journal article" date="2015" name="Genome Announc.">
        <title>Expanding the biotechnology potential of lactobacilli through comparative genomics of 213 strains and associated genera.</title>
        <authorList>
            <person name="Sun Z."/>
            <person name="Harris H.M."/>
            <person name="McCann A."/>
            <person name="Guo C."/>
            <person name="Argimon S."/>
            <person name="Zhang W."/>
            <person name="Yang X."/>
            <person name="Jeffery I.B."/>
            <person name="Cooney J.C."/>
            <person name="Kagawa T.F."/>
            <person name="Liu W."/>
            <person name="Song Y."/>
            <person name="Salvetti E."/>
            <person name="Wrobel A."/>
            <person name="Rasinkangas P."/>
            <person name="Parkhill J."/>
            <person name="Rea M.C."/>
            <person name="O'Sullivan O."/>
            <person name="Ritari J."/>
            <person name="Douillard F.P."/>
            <person name="Paul Ross R."/>
            <person name="Yang R."/>
            <person name="Briner A.E."/>
            <person name="Felis G.E."/>
            <person name="de Vos W.M."/>
            <person name="Barrangou R."/>
            <person name="Klaenhammer T.R."/>
            <person name="Caufield P.W."/>
            <person name="Cui Y."/>
            <person name="Zhang H."/>
            <person name="O'Toole P.W."/>
        </authorList>
    </citation>
    <scope>NUCLEOTIDE SEQUENCE [LARGE SCALE GENOMIC DNA]</scope>
    <source>
        <strain evidence="2 3">DSM 16041</strain>
    </source>
</reference>
<proteinExistence type="predicted"/>
<dbReference type="EMBL" id="AZDK01000004">
    <property type="protein sequence ID" value="KRK60424.1"/>
    <property type="molecule type" value="Genomic_DNA"/>
</dbReference>
<name>A0ABR5P1R7_9LACO</name>